<dbReference type="Gene3D" id="3.40.50.1980">
    <property type="entry name" value="Nitrogenase molybdenum iron protein domain"/>
    <property type="match status" value="2"/>
</dbReference>
<evidence type="ECO:0000313" key="4">
    <source>
        <dbReference type="Proteomes" id="UP001497602"/>
    </source>
</evidence>
<feature type="domain" description="Fe/B12 periplasmic-binding" evidence="2">
    <location>
        <begin position="17"/>
        <end position="261"/>
    </location>
</feature>
<dbReference type="PANTHER" id="PTHR30535:SF34">
    <property type="entry name" value="MOLYBDATE-BINDING PROTEIN MOLA"/>
    <property type="match status" value="1"/>
</dbReference>
<reference evidence="3 4" key="1">
    <citation type="submission" date="2024-05" db="EMBL/GenBank/DDBJ databases">
        <authorList>
            <person name="Duchaud E."/>
        </authorList>
    </citation>
    <scope>NUCLEOTIDE SEQUENCE [LARGE SCALE GENOMIC DNA]</scope>
    <source>
        <strain evidence="3">Ena-SAMPLE-TAB-13-05-2024-13:56:06:370-140305</strain>
    </source>
</reference>
<keyword evidence="1" id="KW-0732">Signal</keyword>
<dbReference type="EMBL" id="CAXJRC010000011">
    <property type="protein sequence ID" value="CAL2106139.1"/>
    <property type="molecule type" value="Genomic_DNA"/>
</dbReference>
<accession>A0ABM9PKF6</accession>
<dbReference type="InterPro" id="IPR050902">
    <property type="entry name" value="ABC_Transporter_SBP"/>
</dbReference>
<keyword evidence="4" id="KW-1185">Reference proteome</keyword>
<dbReference type="PANTHER" id="PTHR30535">
    <property type="entry name" value="VITAMIN B12-BINDING PROTEIN"/>
    <property type="match status" value="1"/>
</dbReference>
<dbReference type="NCBIfam" id="NF038402">
    <property type="entry name" value="TroA_like"/>
    <property type="match status" value="1"/>
</dbReference>
<evidence type="ECO:0000259" key="2">
    <source>
        <dbReference type="PROSITE" id="PS50983"/>
    </source>
</evidence>
<dbReference type="InterPro" id="IPR002491">
    <property type="entry name" value="ABC_transptr_periplasmic_BD"/>
</dbReference>
<comment type="caution">
    <text evidence="3">The sequence shown here is derived from an EMBL/GenBank/DDBJ whole genome shotgun (WGS) entry which is preliminary data.</text>
</comment>
<dbReference type="Pfam" id="PF01497">
    <property type="entry name" value="Peripla_BP_2"/>
    <property type="match status" value="1"/>
</dbReference>
<protein>
    <submittedName>
        <fullName evidence="3">Iron complex transport system substrate-binding protein</fullName>
    </submittedName>
</protein>
<name>A0ABM9PKF6_9FLAO</name>
<dbReference type="Proteomes" id="UP001497602">
    <property type="component" value="Unassembled WGS sequence"/>
</dbReference>
<dbReference type="SUPFAM" id="SSF53807">
    <property type="entry name" value="Helical backbone' metal receptor"/>
    <property type="match status" value="1"/>
</dbReference>
<proteinExistence type="predicted"/>
<dbReference type="InterPro" id="IPR054828">
    <property type="entry name" value="Vit_B12_bind_prot"/>
</dbReference>
<dbReference type="RefSeq" id="WP_348737946.1">
    <property type="nucleotide sequence ID" value="NZ_CAXJRC010000011.1"/>
</dbReference>
<sequence>MIDQLNRKIIINNTPTRIISLVPSQTELLVDLGLEPHIVGITKFCIHPNELRKSKTIVGGTKNIKIEKIKELKPDIILCNKEENTKEIVEICEKIAPTHVSDIFTLEDAKGLILQYGKLFSIPDKAEEIINKLNHEIVSFKTFIKNRPYKKVAYFIWRDPWMVAGNNTFINHLLLLNKFENIFSNQPRYPQIDIDNTIQAKNPDLILLSSEPYPFKEKHIIELQEKTYQSKILLVDGEMFSWYGSRLLKAFDYFKRLNNRI</sequence>
<dbReference type="PROSITE" id="PS50983">
    <property type="entry name" value="FE_B12_PBP"/>
    <property type="match status" value="1"/>
</dbReference>
<evidence type="ECO:0000313" key="3">
    <source>
        <dbReference type="EMBL" id="CAL2106139.1"/>
    </source>
</evidence>
<gene>
    <name evidence="3" type="ORF">T190115A13A_10295</name>
</gene>
<organism evidence="3 4">
    <name type="scientific">Tenacibaculum vairaonense</name>
    <dbReference type="NCBI Taxonomy" id="3137860"/>
    <lineage>
        <taxon>Bacteria</taxon>
        <taxon>Pseudomonadati</taxon>
        <taxon>Bacteroidota</taxon>
        <taxon>Flavobacteriia</taxon>
        <taxon>Flavobacteriales</taxon>
        <taxon>Flavobacteriaceae</taxon>
        <taxon>Tenacibaculum</taxon>
    </lineage>
</organism>
<evidence type="ECO:0000256" key="1">
    <source>
        <dbReference type="ARBA" id="ARBA00022729"/>
    </source>
</evidence>